<dbReference type="InterPro" id="IPR006311">
    <property type="entry name" value="TAT_signal"/>
</dbReference>
<dbReference type="Gene3D" id="3.20.20.150">
    <property type="entry name" value="Divalent-metal-dependent TIM barrel enzymes"/>
    <property type="match status" value="1"/>
</dbReference>
<dbReference type="PANTHER" id="PTHR43489:SF3">
    <property type="entry name" value="XYLOSE ISOMERASE DOMAIN PROTEIN TIM BARREL"/>
    <property type="match status" value="1"/>
</dbReference>
<dbReference type="Proteomes" id="UP001216907">
    <property type="component" value="Unassembled WGS sequence"/>
</dbReference>
<organism evidence="3 4">
    <name type="scientific">Paludisphaera mucosa</name>
    <dbReference type="NCBI Taxonomy" id="3030827"/>
    <lineage>
        <taxon>Bacteria</taxon>
        <taxon>Pseudomonadati</taxon>
        <taxon>Planctomycetota</taxon>
        <taxon>Planctomycetia</taxon>
        <taxon>Isosphaerales</taxon>
        <taxon>Isosphaeraceae</taxon>
        <taxon>Paludisphaera</taxon>
    </lineage>
</organism>
<sequence length="310" mass="34085">MDIPDSPRDDTPDGTSRRDLLKVAGAAALGLAGATRTAKATTMPLIKNGRIKQSLVHWCYEPYWKDDDAFIQMAKDLGCTSVELAPPTMYPKLKAAGLTNAIAQIDISPDPPFTKGFNNPANWDRVIAATKKSIDDCAEYGYKKVICFTGYAEGISPEQGAANCVEGFKKVVDYAGDKGVTLCLEMLNTRADDHPMKGHPGYQGDHVDYCIDIIKKVGSPHLKLLFDFYHVQIMDGDLIRRLHQLKGLVGHIHTAGNPGRAELDEKQEIFFPPLMQALLDIGYDGWVGHEFIPTRDPLEGLKQAVTLCDV</sequence>
<keyword evidence="1" id="KW-0413">Isomerase</keyword>
<reference evidence="3 4" key="1">
    <citation type="submission" date="2023-03" db="EMBL/GenBank/DDBJ databases">
        <title>Paludisphaera mucosa sp. nov. a novel planctomycete from northern fen.</title>
        <authorList>
            <person name="Ivanova A."/>
        </authorList>
    </citation>
    <scope>NUCLEOTIDE SEQUENCE [LARGE SCALE GENOMIC DNA]</scope>
    <source>
        <strain evidence="3 4">Pla2</strain>
    </source>
</reference>
<evidence type="ECO:0000256" key="1">
    <source>
        <dbReference type="ARBA" id="ARBA00023235"/>
    </source>
</evidence>
<evidence type="ECO:0000313" key="3">
    <source>
        <dbReference type="EMBL" id="MDG3003934.1"/>
    </source>
</evidence>
<proteinExistence type="predicted"/>
<dbReference type="RefSeq" id="WP_277860278.1">
    <property type="nucleotide sequence ID" value="NZ_JARRAG010000001.1"/>
</dbReference>
<dbReference type="Pfam" id="PF01261">
    <property type="entry name" value="AP_endonuc_2"/>
    <property type="match status" value="1"/>
</dbReference>
<feature type="domain" description="Xylose isomerase-like TIM barrel" evidence="2">
    <location>
        <begin position="72"/>
        <end position="303"/>
    </location>
</feature>
<name>A0ABT6F927_9BACT</name>
<dbReference type="InterPro" id="IPR050417">
    <property type="entry name" value="Sugar_Epim/Isomerase"/>
</dbReference>
<comment type="caution">
    <text evidence="3">The sequence shown here is derived from an EMBL/GenBank/DDBJ whole genome shotgun (WGS) entry which is preliminary data.</text>
</comment>
<dbReference type="SUPFAM" id="SSF51658">
    <property type="entry name" value="Xylose isomerase-like"/>
    <property type="match status" value="1"/>
</dbReference>
<gene>
    <name evidence="3" type="ORF">PZE19_09135</name>
</gene>
<evidence type="ECO:0000313" key="4">
    <source>
        <dbReference type="Proteomes" id="UP001216907"/>
    </source>
</evidence>
<protein>
    <submittedName>
        <fullName evidence="3">TIM barrel protein</fullName>
    </submittedName>
</protein>
<accession>A0ABT6F927</accession>
<dbReference type="PANTHER" id="PTHR43489">
    <property type="entry name" value="ISOMERASE"/>
    <property type="match status" value="1"/>
</dbReference>
<dbReference type="EMBL" id="JARRAG010000001">
    <property type="protein sequence ID" value="MDG3003934.1"/>
    <property type="molecule type" value="Genomic_DNA"/>
</dbReference>
<evidence type="ECO:0000259" key="2">
    <source>
        <dbReference type="Pfam" id="PF01261"/>
    </source>
</evidence>
<dbReference type="InterPro" id="IPR013022">
    <property type="entry name" value="Xyl_isomerase-like_TIM-brl"/>
</dbReference>
<dbReference type="PROSITE" id="PS51318">
    <property type="entry name" value="TAT"/>
    <property type="match status" value="1"/>
</dbReference>
<keyword evidence="4" id="KW-1185">Reference proteome</keyword>
<dbReference type="InterPro" id="IPR036237">
    <property type="entry name" value="Xyl_isomerase-like_sf"/>
</dbReference>